<organism evidence="4 5">
    <name type="scientific">Roseicella aerolata</name>
    <dbReference type="NCBI Taxonomy" id="2883479"/>
    <lineage>
        <taxon>Bacteria</taxon>
        <taxon>Pseudomonadati</taxon>
        <taxon>Pseudomonadota</taxon>
        <taxon>Alphaproteobacteria</taxon>
        <taxon>Acetobacterales</taxon>
        <taxon>Roseomonadaceae</taxon>
        <taxon>Roseicella</taxon>
    </lineage>
</organism>
<proteinExistence type="inferred from homology"/>
<dbReference type="EMBL" id="JAJAQI010000004">
    <property type="protein sequence ID" value="MCB4820955.1"/>
    <property type="molecule type" value="Genomic_DNA"/>
</dbReference>
<reference evidence="4" key="1">
    <citation type="submission" date="2021-10" db="EMBL/GenBank/DDBJ databases">
        <title>Roseicella aerolatum sp. nov., isolated from aerosols of e-waste dismantling site.</title>
        <authorList>
            <person name="Qin T."/>
        </authorList>
    </citation>
    <scope>NUCLEOTIDE SEQUENCE</scope>
    <source>
        <strain evidence="4">GB24</strain>
    </source>
</reference>
<dbReference type="PANTHER" id="PTHR42879:SF2">
    <property type="entry name" value="3-OXOACYL-[ACYL-CARRIER-PROTEIN] REDUCTASE FABG"/>
    <property type="match status" value="1"/>
</dbReference>
<keyword evidence="5" id="KW-1185">Reference proteome</keyword>
<dbReference type="InterPro" id="IPR050259">
    <property type="entry name" value="SDR"/>
</dbReference>
<comment type="caution">
    <text evidence="4">The sequence shown here is derived from an EMBL/GenBank/DDBJ whole genome shotgun (WGS) entry which is preliminary data.</text>
</comment>
<dbReference type="GO" id="GO:0016491">
    <property type="term" value="F:oxidoreductase activity"/>
    <property type="evidence" value="ECO:0007669"/>
    <property type="project" value="UniProtKB-KW"/>
</dbReference>
<dbReference type="PRINTS" id="PR00080">
    <property type="entry name" value="SDRFAMILY"/>
</dbReference>
<dbReference type="InterPro" id="IPR002347">
    <property type="entry name" value="SDR_fam"/>
</dbReference>
<dbReference type="AlphaFoldDB" id="A0A9X1IDA4"/>
<accession>A0A9X1IDA4</accession>
<name>A0A9X1IDA4_9PROT</name>
<evidence type="ECO:0000313" key="4">
    <source>
        <dbReference type="EMBL" id="MCB4820955.1"/>
    </source>
</evidence>
<dbReference type="SUPFAM" id="SSF51735">
    <property type="entry name" value="NAD(P)-binding Rossmann-fold domains"/>
    <property type="match status" value="1"/>
</dbReference>
<dbReference type="Pfam" id="PF13561">
    <property type="entry name" value="adh_short_C2"/>
    <property type="match status" value="1"/>
</dbReference>
<dbReference type="PRINTS" id="PR00081">
    <property type="entry name" value="GDHRDH"/>
</dbReference>
<keyword evidence="2" id="KW-0560">Oxidoreductase</keyword>
<evidence type="ECO:0000259" key="3">
    <source>
        <dbReference type="SMART" id="SM00822"/>
    </source>
</evidence>
<protein>
    <submittedName>
        <fullName evidence="4">SDR family oxidoreductase</fullName>
    </submittedName>
</protein>
<dbReference type="PANTHER" id="PTHR42879">
    <property type="entry name" value="3-OXOACYL-(ACYL-CARRIER-PROTEIN) REDUCTASE"/>
    <property type="match status" value="1"/>
</dbReference>
<evidence type="ECO:0000256" key="1">
    <source>
        <dbReference type="ARBA" id="ARBA00006484"/>
    </source>
</evidence>
<gene>
    <name evidence="4" type="ORF">LHA35_04320</name>
</gene>
<evidence type="ECO:0000256" key="2">
    <source>
        <dbReference type="ARBA" id="ARBA00023002"/>
    </source>
</evidence>
<dbReference type="NCBIfam" id="NF009466">
    <property type="entry name" value="PRK12826.1-2"/>
    <property type="match status" value="1"/>
</dbReference>
<comment type="similarity">
    <text evidence="1">Belongs to the short-chain dehydrogenases/reductases (SDR) family.</text>
</comment>
<dbReference type="Gene3D" id="3.40.50.720">
    <property type="entry name" value="NAD(P)-binding Rossmann-like Domain"/>
    <property type="match status" value="1"/>
</dbReference>
<dbReference type="Proteomes" id="UP001139311">
    <property type="component" value="Unassembled WGS sequence"/>
</dbReference>
<sequence>MISPQDRVALVTGAARGIGAGIAARLAAVGHPVVLADVIDEVEATAAALRADGHQARAIRLDVADEAAVAALPIALGEDWPRLGILVNNAGISPKGPDGRARKIRDMPAEEWRRVLAVNLTGAFLVSQACLPPLRARRWGRIIMLTSQAARAKSQIAGAHYAAAKTGLMGFARSLAVECGPDGITVNSIAPGRIDTPMARGTTDAANAAFLTQVPMGRIGTPADVAEVAAFLASDAAGYLTGATIDIGGGSFMP</sequence>
<dbReference type="FunFam" id="3.40.50.720:FF:000173">
    <property type="entry name" value="3-oxoacyl-[acyl-carrier protein] reductase"/>
    <property type="match status" value="1"/>
</dbReference>
<dbReference type="InterPro" id="IPR057326">
    <property type="entry name" value="KR_dom"/>
</dbReference>
<dbReference type="RefSeq" id="WP_226604960.1">
    <property type="nucleotide sequence ID" value="NZ_JAJAQI010000004.1"/>
</dbReference>
<dbReference type="InterPro" id="IPR036291">
    <property type="entry name" value="NAD(P)-bd_dom_sf"/>
</dbReference>
<feature type="domain" description="Ketoreductase" evidence="3">
    <location>
        <begin position="7"/>
        <end position="192"/>
    </location>
</feature>
<evidence type="ECO:0000313" key="5">
    <source>
        <dbReference type="Proteomes" id="UP001139311"/>
    </source>
</evidence>
<dbReference type="SMART" id="SM00822">
    <property type="entry name" value="PKS_KR"/>
    <property type="match status" value="1"/>
</dbReference>